<dbReference type="EMBL" id="JAUCMV010000003">
    <property type="protein sequence ID" value="KAK0408491.1"/>
    <property type="molecule type" value="Genomic_DNA"/>
</dbReference>
<dbReference type="PROSITE" id="PS50181">
    <property type="entry name" value="FBOX"/>
    <property type="match status" value="2"/>
</dbReference>
<feature type="domain" description="F-box" evidence="1">
    <location>
        <begin position="20"/>
        <end position="60"/>
    </location>
</feature>
<feature type="domain" description="F-box" evidence="1">
    <location>
        <begin position="170"/>
        <end position="210"/>
    </location>
</feature>
<dbReference type="InterPro" id="IPR036047">
    <property type="entry name" value="F-box-like_dom_sf"/>
</dbReference>
<organism evidence="2 3">
    <name type="scientific">Steinernema hermaphroditum</name>
    <dbReference type="NCBI Taxonomy" id="289476"/>
    <lineage>
        <taxon>Eukaryota</taxon>
        <taxon>Metazoa</taxon>
        <taxon>Ecdysozoa</taxon>
        <taxon>Nematoda</taxon>
        <taxon>Chromadorea</taxon>
        <taxon>Rhabditida</taxon>
        <taxon>Tylenchina</taxon>
        <taxon>Panagrolaimomorpha</taxon>
        <taxon>Strongyloidoidea</taxon>
        <taxon>Steinernematidae</taxon>
        <taxon>Steinernema</taxon>
    </lineage>
</organism>
<keyword evidence="3" id="KW-1185">Reference proteome</keyword>
<protein>
    <recommendedName>
        <fullName evidence="1">F-box domain-containing protein</fullName>
    </recommendedName>
</protein>
<dbReference type="SUPFAM" id="SSF81383">
    <property type="entry name" value="F-box domain"/>
    <property type="match status" value="2"/>
</dbReference>
<dbReference type="AlphaFoldDB" id="A0AA39HNQ4"/>
<dbReference type="InterPro" id="IPR001810">
    <property type="entry name" value="F-box_dom"/>
</dbReference>
<evidence type="ECO:0000313" key="3">
    <source>
        <dbReference type="Proteomes" id="UP001175271"/>
    </source>
</evidence>
<evidence type="ECO:0000259" key="1">
    <source>
        <dbReference type="PROSITE" id="PS50181"/>
    </source>
</evidence>
<name>A0AA39HNQ4_9BILA</name>
<accession>A0AA39HNQ4</accession>
<dbReference type="Proteomes" id="UP001175271">
    <property type="component" value="Unassembled WGS sequence"/>
</dbReference>
<sequence length="480" mass="55732">MGHKSSKEVTNWSDADSCDSIRLNELPDEVLAHILGFASSQQLPVFAALRLVNRTWDRLIVRLLPEKTVEVTCKVTPNKSTELKRSRKFKIPLDEVDLCPANFKIRFHLTFETVRRKSTTSISQLEGNESYLDTVHRSLETYRVSGGVLLVGRFRDHVIVKGPSNDSCDSIRLNELPDEVLAHILGFASSQQLPVFAALRLVNRTWDRLIVRLLPEKTVEVTCKVTPNKSTELKRSRKFKIPLDEVDLCPANFKIRFHLTFETVRRKSTTSISQLEGRDKTLVEILDRIPNIDMVYVDSVSADLFDHSKMETVKLLHFHMPEVTYYSIDRIFEHSDIWNRLQFLCFDYPKEGSALERLLDYVSECYAKLPNLHEVNITIPYMFSEEPIHCISEKAVEVVQGLMALRRDLYLRLKMKRRDFATFAASLNEPTEDHVLSSMFTITLEDGWLMQFLWMERDFNMKLHNEHTKSFDGNFLPKFR</sequence>
<gene>
    <name evidence="2" type="ORF">QR680_003991</name>
</gene>
<evidence type="ECO:0000313" key="2">
    <source>
        <dbReference type="EMBL" id="KAK0408491.1"/>
    </source>
</evidence>
<comment type="caution">
    <text evidence="2">The sequence shown here is derived from an EMBL/GenBank/DDBJ whole genome shotgun (WGS) entry which is preliminary data.</text>
</comment>
<reference evidence="2" key="1">
    <citation type="submission" date="2023-06" db="EMBL/GenBank/DDBJ databases">
        <title>Genomic analysis of the entomopathogenic nematode Steinernema hermaphroditum.</title>
        <authorList>
            <person name="Schwarz E.M."/>
            <person name="Heppert J.K."/>
            <person name="Baniya A."/>
            <person name="Schwartz H.T."/>
            <person name="Tan C.-H."/>
            <person name="Antoshechkin I."/>
            <person name="Sternberg P.W."/>
            <person name="Goodrich-Blair H."/>
            <person name="Dillman A.R."/>
        </authorList>
    </citation>
    <scope>NUCLEOTIDE SEQUENCE</scope>
    <source>
        <strain evidence="2">PS9179</strain>
        <tissue evidence="2">Whole animal</tissue>
    </source>
</reference>
<proteinExistence type="predicted"/>